<feature type="compositionally biased region" description="Polar residues" evidence="1">
    <location>
        <begin position="318"/>
        <end position="348"/>
    </location>
</feature>
<gene>
    <name evidence="2" type="ORF">CROQUDRAFT_315175</name>
</gene>
<name>A0A9P6THY1_9BASI</name>
<organism evidence="2 3">
    <name type="scientific">Cronartium quercuum f. sp. fusiforme G11</name>
    <dbReference type="NCBI Taxonomy" id="708437"/>
    <lineage>
        <taxon>Eukaryota</taxon>
        <taxon>Fungi</taxon>
        <taxon>Dikarya</taxon>
        <taxon>Basidiomycota</taxon>
        <taxon>Pucciniomycotina</taxon>
        <taxon>Pucciniomycetes</taxon>
        <taxon>Pucciniales</taxon>
        <taxon>Coleosporiaceae</taxon>
        <taxon>Cronartium</taxon>
    </lineage>
</organism>
<keyword evidence="3" id="KW-1185">Reference proteome</keyword>
<feature type="region of interest" description="Disordered" evidence="1">
    <location>
        <begin position="249"/>
        <end position="369"/>
    </location>
</feature>
<accession>A0A9P6THY1</accession>
<feature type="compositionally biased region" description="Basic residues" evidence="1">
    <location>
        <begin position="47"/>
        <end position="74"/>
    </location>
</feature>
<feature type="compositionally biased region" description="Low complexity" evidence="1">
    <location>
        <begin position="37"/>
        <end position="46"/>
    </location>
</feature>
<evidence type="ECO:0000256" key="1">
    <source>
        <dbReference type="SAM" id="MobiDB-lite"/>
    </source>
</evidence>
<feature type="region of interest" description="Disordered" evidence="1">
    <location>
        <begin position="1"/>
        <end position="86"/>
    </location>
</feature>
<evidence type="ECO:0000313" key="3">
    <source>
        <dbReference type="Proteomes" id="UP000886653"/>
    </source>
</evidence>
<comment type="caution">
    <text evidence="2">The sequence shown here is derived from an EMBL/GenBank/DDBJ whole genome shotgun (WGS) entry which is preliminary data.</text>
</comment>
<protein>
    <submittedName>
        <fullName evidence="2">Uncharacterized protein</fullName>
    </submittedName>
</protein>
<feature type="compositionally biased region" description="Low complexity" evidence="1">
    <location>
        <begin position="1"/>
        <end position="30"/>
    </location>
</feature>
<dbReference type="AlphaFoldDB" id="A0A9P6THY1"/>
<reference evidence="2" key="1">
    <citation type="submission" date="2013-11" db="EMBL/GenBank/DDBJ databases">
        <title>Genome sequence of the fusiform rust pathogen reveals effectors for host alternation and coevolution with pine.</title>
        <authorList>
            <consortium name="DOE Joint Genome Institute"/>
            <person name="Smith K."/>
            <person name="Pendleton A."/>
            <person name="Kubisiak T."/>
            <person name="Anderson C."/>
            <person name="Salamov A."/>
            <person name="Aerts A."/>
            <person name="Riley R."/>
            <person name="Clum A."/>
            <person name="Lindquist E."/>
            <person name="Ence D."/>
            <person name="Campbell M."/>
            <person name="Kronenberg Z."/>
            <person name="Feau N."/>
            <person name="Dhillon B."/>
            <person name="Hamelin R."/>
            <person name="Burleigh J."/>
            <person name="Smith J."/>
            <person name="Yandell M."/>
            <person name="Nelson C."/>
            <person name="Grigoriev I."/>
            <person name="Davis J."/>
        </authorList>
    </citation>
    <scope>NUCLEOTIDE SEQUENCE</scope>
    <source>
        <strain evidence="2">G11</strain>
    </source>
</reference>
<proteinExistence type="predicted"/>
<feature type="compositionally biased region" description="Polar residues" evidence="1">
    <location>
        <begin position="267"/>
        <end position="287"/>
    </location>
</feature>
<evidence type="ECO:0000313" key="2">
    <source>
        <dbReference type="EMBL" id="KAG0152185.1"/>
    </source>
</evidence>
<dbReference type="Proteomes" id="UP000886653">
    <property type="component" value="Unassembled WGS sequence"/>
</dbReference>
<sequence length="552" mass="59891">MLYYPTSPKSNPKTLTSSSSTSSPSPTSSSINLNLNQQQQQQQQQQQHHHPHHHHQQQHPHQLHPQHPHHHHQQKQNQFIHQHQHQIPDTFSRDLAHYSLAHTPNITALAPFGSPPLFGQAPTPILSNRSSLNLKNLSTPPLWPLTPGLSTSTASTPSTTHQSYSPLHTPIFPSTPLNTSATSATTTSTIITTTTTTTAAAAAAAATATTTCTTTLPTPSQSIRSTQALKLTSQPFYTSAQTVFDPHQFNSSHLLSPEPTHFGGSNAGPTTKTFTLSQPQQAQTQVRPTFRLDRGLSSSEIEDGHSQRFLLRRSSLSTVSPARTQNRPRTNSRAESPSGRTQTSQSPSRLGIALSHDHQPPQPQPHHHQAMAIDIGQRQPYPGFGNGPGPDHEQKRMEEDKVRKLPSVGMIPTTVTTTAQDSSGLTPQTQRRRLGYFDLHPMGSMAVSQPFFELDLRVEAFKAALIEGTTVAESKDELVRTLDQLIADGLGGSVRLAPLSASSGYPPPYLSTPVATTTVPATATATAPALPPIGRVEKKVNALLFYSQSFPS</sequence>
<feature type="compositionally biased region" description="Low complexity" evidence="1">
    <location>
        <begin position="308"/>
        <end position="317"/>
    </location>
</feature>
<dbReference type="EMBL" id="MU167209">
    <property type="protein sequence ID" value="KAG0152185.1"/>
    <property type="molecule type" value="Genomic_DNA"/>
</dbReference>